<dbReference type="EMBL" id="JACGCM010001018">
    <property type="protein sequence ID" value="KAF6162664.1"/>
    <property type="molecule type" value="Genomic_DNA"/>
</dbReference>
<name>A0A7J7N6K8_9MAGN</name>
<reference evidence="1 2" key="1">
    <citation type="journal article" date="2020" name="IScience">
        <title>Genome Sequencing of the Endangered Kingdonia uniflora (Circaeasteraceae, Ranunculales) Reveals Potential Mechanisms of Evolutionary Specialization.</title>
        <authorList>
            <person name="Sun Y."/>
            <person name="Deng T."/>
            <person name="Zhang A."/>
            <person name="Moore M.J."/>
            <person name="Landis J.B."/>
            <person name="Lin N."/>
            <person name="Zhang H."/>
            <person name="Zhang X."/>
            <person name="Huang J."/>
            <person name="Zhang X."/>
            <person name="Sun H."/>
            <person name="Wang H."/>
        </authorList>
    </citation>
    <scope>NUCLEOTIDE SEQUENCE [LARGE SCALE GENOMIC DNA]</scope>
    <source>
        <strain evidence="1">TB1705</strain>
        <tissue evidence="1">Leaf</tissue>
    </source>
</reference>
<dbReference type="AlphaFoldDB" id="A0A7J7N6K8"/>
<organism evidence="1 2">
    <name type="scientific">Kingdonia uniflora</name>
    <dbReference type="NCBI Taxonomy" id="39325"/>
    <lineage>
        <taxon>Eukaryota</taxon>
        <taxon>Viridiplantae</taxon>
        <taxon>Streptophyta</taxon>
        <taxon>Embryophyta</taxon>
        <taxon>Tracheophyta</taxon>
        <taxon>Spermatophyta</taxon>
        <taxon>Magnoliopsida</taxon>
        <taxon>Ranunculales</taxon>
        <taxon>Circaeasteraceae</taxon>
        <taxon>Kingdonia</taxon>
    </lineage>
</organism>
<dbReference type="Proteomes" id="UP000541444">
    <property type="component" value="Unassembled WGS sequence"/>
</dbReference>
<evidence type="ECO:0000313" key="2">
    <source>
        <dbReference type="Proteomes" id="UP000541444"/>
    </source>
</evidence>
<protein>
    <submittedName>
        <fullName evidence="1">Uncharacterized protein</fullName>
    </submittedName>
</protein>
<dbReference type="OrthoDB" id="637682at2759"/>
<evidence type="ECO:0000313" key="1">
    <source>
        <dbReference type="EMBL" id="KAF6162664.1"/>
    </source>
</evidence>
<accession>A0A7J7N6K8</accession>
<gene>
    <name evidence="1" type="ORF">GIB67_013278</name>
</gene>
<keyword evidence="2" id="KW-1185">Reference proteome</keyword>
<comment type="caution">
    <text evidence="1">The sequence shown here is derived from an EMBL/GenBank/DDBJ whole genome shotgun (WGS) entry which is preliminary data.</text>
</comment>
<proteinExistence type="predicted"/>
<sequence>MEKRIIPMWTVLQGLLSKGFLIKNKLNIGKSLKVSDSSFVKLYMIKYEKEAPELLNVYIKVTFQIS</sequence>